<dbReference type="EMBL" id="MSFL01000043">
    <property type="protein sequence ID" value="PWY66731.1"/>
    <property type="molecule type" value="Genomic_DNA"/>
</dbReference>
<dbReference type="OrthoDB" id="10585785at2759"/>
<dbReference type="Proteomes" id="UP000247233">
    <property type="component" value="Unassembled WGS sequence"/>
</dbReference>
<sequence>MPSLDISAERFSEAYGALRDVMRGRRQRNPREEIVGAFRDARSSLRRCLQEAPENSPVFEDDWLHMRIEDLEGITGRLESRGFLHRPSHQTPFYPHEAIFGPFAMALKVLARACRALATDDEVTTPSREDELNPLDPSHVCEEGQLAYVMDKFLSILDYLIVLESCLSDPPNPMR</sequence>
<accession>A0A317V038</accession>
<dbReference type="VEuPathDB" id="FungiDB:BO70DRAFT_356437"/>
<reference evidence="1 2" key="1">
    <citation type="submission" date="2016-12" db="EMBL/GenBank/DDBJ databases">
        <title>The genomes of Aspergillus section Nigri reveals drivers in fungal speciation.</title>
        <authorList>
            <consortium name="DOE Joint Genome Institute"/>
            <person name="Vesth T.C."/>
            <person name="Nybo J."/>
            <person name="Theobald S."/>
            <person name="Brandl J."/>
            <person name="Frisvad J.C."/>
            <person name="Nielsen K.F."/>
            <person name="Lyhne E.K."/>
            <person name="Kogle M.E."/>
            <person name="Kuo A."/>
            <person name="Riley R."/>
            <person name="Clum A."/>
            <person name="Nolan M."/>
            <person name="Lipzen A."/>
            <person name="Salamov A."/>
            <person name="Henrissat B."/>
            <person name="Wiebenga A."/>
            <person name="De Vries R.P."/>
            <person name="Grigoriev I.V."/>
            <person name="Mortensen U.H."/>
            <person name="Andersen M.R."/>
            <person name="Baker S.E."/>
        </authorList>
    </citation>
    <scope>NUCLEOTIDE SEQUENCE [LARGE SCALE GENOMIC DNA]</scope>
    <source>
        <strain evidence="1 2">CBS 117.55</strain>
    </source>
</reference>
<organism evidence="1 2">
    <name type="scientific">Aspergillus heteromorphus CBS 117.55</name>
    <dbReference type="NCBI Taxonomy" id="1448321"/>
    <lineage>
        <taxon>Eukaryota</taxon>
        <taxon>Fungi</taxon>
        <taxon>Dikarya</taxon>
        <taxon>Ascomycota</taxon>
        <taxon>Pezizomycotina</taxon>
        <taxon>Eurotiomycetes</taxon>
        <taxon>Eurotiomycetidae</taxon>
        <taxon>Eurotiales</taxon>
        <taxon>Aspergillaceae</taxon>
        <taxon>Aspergillus</taxon>
        <taxon>Aspergillus subgen. Circumdati</taxon>
    </lineage>
</organism>
<evidence type="ECO:0000313" key="2">
    <source>
        <dbReference type="Proteomes" id="UP000247233"/>
    </source>
</evidence>
<comment type="caution">
    <text evidence="1">The sequence shown here is derived from an EMBL/GenBank/DDBJ whole genome shotgun (WGS) entry which is preliminary data.</text>
</comment>
<protein>
    <submittedName>
        <fullName evidence="1">Uncharacterized protein</fullName>
    </submittedName>
</protein>
<dbReference type="GeneID" id="37064173"/>
<name>A0A317V038_9EURO</name>
<gene>
    <name evidence="1" type="ORF">BO70DRAFT_356437</name>
</gene>
<keyword evidence="2" id="KW-1185">Reference proteome</keyword>
<dbReference type="AlphaFoldDB" id="A0A317V038"/>
<evidence type="ECO:0000313" key="1">
    <source>
        <dbReference type="EMBL" id="PWY66731.1"/>
    </source>
</evidence>
<dbReference type="RefSeq" id="XP_025394861.1">
    <property type="nucleotide sequence ID" value="XM_025541936.1"/>
</dbReference>
<proteinExistence type="predicted"/>